<sequence length="130" mass="14648">MKRKHPNATAAAAASPEEKVTLRILVDEKKNKVVYAEAGKDFVDVLLSFLTFPLGTIARIVSNDSNMKKVNVGSLTSLYQSVANLDVSHFWTDTCKEMLLHPRNSSEDYCQNMKLNIDDTEKTKYFICDD</sequence>
<gene>
    <name evidence="1" type="ORF">TanjilG_14469</name>
</gene>
<dbReference type="Gramene" id="OIW07523">
    <property type="protein sequence ID" value="OIW07523"/>
    <property type="gene ID" value="TanjilG_14469"/>
</dbReference>
<evidence type="ECO:0008006" key="3">
    <source>
        <dbReference type="Google" id="ProtNLM"/>
    </source>
</evidence>
<dbReference type="OMA" id="SGCESKM"/>
<dbReference type="PANTHER" id="PTHR33103:SF27">
    <property type="entry name" value="OS04G0594700 PROTEIN"/>
    <property type="match status" value="1"/>
</dbReference>
<dbReference type="Pfam" id="PF05056">
    <property type="entry name" value="DUF674"/>
    <property type="match status" value="1"/>
</dbReference>
<evidence type="ECO:0000313" key="2">
    <source>
        <dbReference type="Proteomes" id="UP000188354"/>
    </source>
</evidence>
<keyword evidence="2" id="KW-1185">Reference proteome</keyword>
<dbReference type="AlphaFoldDB" id="A0A1J7I3Y2"/>
<reference evidence="1 2" key="1">
    <citation type="journal article" date="2017" name="Plant Biotechnol. J.">
        <title>A comprehensive draft genome sequence for lupin (Lupinus angustifolius), an emerging health food: insights into plant-microbe interactions and legume evolution.</title>
        <authorList>
            <person name="Hane J.K."/>
            <person name="Ming Y."/>
            <person name="Kamphuis L.G."/>
            <person name="Nelson M.N."/>
            <person name="Garg G."/>
            <person name="Atkins C.A."/>
            <person name="Bayer P.E."/>
            <person name="Bravo A."/>
            <person name="Bringans S."/>
            <person name="Cannon S."/>
            <person name="Edwards D."/>
            <person name="Foley R."/>
            <person name="Gao L.L."/>
            <person name="Harrison M.J."/>
            <person name="Huang W."/>
            <person name="Hurgobin B."/>
            <person name="Li S."/>
            <person name="Liu C.W."/>
            <person name="McGrath A."/>
            <person name="Morahan G."/>
            <person name="Murray J."/>
            <person name="Weller J."/>
            <person name="Jian J."/>
            <person name="Singh K.B."/>
        </authorList>
    </citation>
    <scope>NUCLEOTIDE SEQUENCE [LARGE SCALE GENOMIC DNA]</scope>
    <source>
        <strain evidence="2">cv. Tanjil</strain>
        <tissue evidence="1">Whole plant</tissue>
    </source>
</reference>
<protein>
    <recommendedName>
        <fullName evidence="3">DUF674 domain-containing protein</fullName>
    </recommendedName>
</protein>
<organism evidence="1 2">
    <name type="scientific">Lupinus angustifolius</name>
    <name type="common">Narrow-leaved blue lupine</name>
    <dbReference type="NCBI Taxonomy" id="3871"/>
    <lineage>
        <taxon>Eukaryota</taxon>
        <taxon>Viridiplantae</taxon>
        <taxon>Streptophyta</taxon>
        <taxon>Embryophyta</taxon>
        <taxon>Tracheophyta</taxon>
        <taxon>Spermatophyta</taxon>
        <taxon>Magnoliopsida</taxon>
        <taxon>eudicotyledons</taxon>
        <taxon>Gunneridae</taxon>
        <taxon>Pentapetalae</taxon>
        <taxon>rosids</taxon>
        <taxon>fabids</taxon>
        <taxon>Fabales</taxon>
        <taxon>Fabaceae</taxon>
        <taxon>Papilionoideae</taxon>
        <taxon>50 kb inversion clade</taxon>
        <taxon>genistoids sensu lato</taxon>
        <taxon>core genistoids</taxon>
        <taxon>Genisteae</taxon>
        <taxon>Lupinus</taxon>
    </lineage>
</organism>
<dbReference type="Proteomes" id="UP000188354">
    <property type="component" value="Chromosome LG07"/>
</dbReference>
<dbReference type="EMBL" id="CM007367">
    <property type="protein sequence ID" value="OIW07523.1"/>
    <property type="molecule type" value="Genomic_DNA"/>
</dbReference>
<evidence type="ECO:0000313" key="1">
    <source>
        <dbReference type="EMBL" id="OIW07523.1"/>
    </source>
</evidence>
<proteinExistence type="predicted"/>
<dbReference type="STRING" id="3871.A0A1J7I3Y2"/>
<accession>A0A1J7I3Y2</accession>
<name>A0A1J7I3Y2_LUPAN</name>
<dbReference type="PANTHER" id="PTHR33103">
    <property type="entry name" value="OS01G0153900 PROTEIN"/>
    <property type="match status" value="1"/>
</dbReference>
<dbReference type="InterPro" id="IPR007750">
    <property type="entry name" value="DUF674"/>
</dbReference>